<name>A0A508WXI8_9HYPH</name>
<accession>A0A508WXI8</accession>
<gene>
    <name evidence="1" type="ORF">EMEDMD4_150182</name>
</gene>
<evidence type="ECO:0000313" key="1">
    <source>
        <dbReference type="EMBL" id="VTZ60403.1"/>
    </source>
</evidence>
<protein>
    <submittedName>
        <fullName evidence="1">Uncharacterized protein</fullName>
    </submittedName>
</protein>
<sequence>MKKGAMMLAAVETVANADPVRGAYRHDPDFPAQATARVSVHAASPRGSRHVGRIDLIRECRRFRAG</sequence>
<dbReference type="EMBL" id="CABFNB010000057">
    <property type="protein sequence ID" value="VTZ60403.1"/>
    <property type="molecule type" value="Genomic_DNA"/>
</dbReference>
<dbReference type="AlphaFoldDB" id="A0A508WXI8"/>
<reference evidence="1" key="1">
    <citation type="submission" date="2019-06" db="EMBL/GenBank/DDBJ databases">
        <authorList>
            <person name="Le Quere A."/>
            <person name="Colella S."/>
        </authorList>
    </citation>
    <scope>NUCLEOTIDE SEQUENCE</scope>
    <source>
        <strain evidence="1">EmedicaeMD41</strain>
    </source>
</reference>
<proteinExistence type="predicted"/>
<organism evidence="1">
    <name type="scientific">Sinorhizobium medicae</name>
    <dbReference type="NCBI Taxonomy" id="110321"/>
    <lineage>
        <taxon>Bacteria</taxon>
        <taxon>Pseudomonadati</taxon>
        <taxon>Pseudomonadota</taxon>
        <taxon>Alphaproteobacteria</taxon>
        <taxon>Hyphomicrobiales</taxon>
        <taxon>Rhizobiaceae</taxon>
        <taxon>Sinorhizobium/Ensifer group</taxon>
        <taxon>Sinorhizobium</taxon>
    </lineage>
</organism>
<dbReference type="Proteomes" id="UP000507954">
    <property type="component" value="Unassembled WGS sequence"/>
</dbReference>